<sequence>LALAYASRFRTASVGIRAGLPCFFRNLNSHGRSTNNQGKGFTTALTALNVQIAALTIQLNNNANANNIMINNNNNFRRHHRGKGHVASKLAAAKFETKEHEVKECTEINLFVENVHETNDVLAAKTTNSDSDLPEDESENHEVQKIGDNEELNSIKLVADIEAGDTKKNESYTHIVDIEAVAT</sequence>
<proteinExistence type="predicted"/>
<reference evidence="1 2" key="1">
    <citation type="journal article" date="2018" name="Front. Plant Sci.">
        <title>Red Clover (Trifolium pratense) and Zigzag Clover (T. medium) - A Picture of Genomic Similarities and Differences.</title>
        <authorList>
            <person name="Dluhosova J."/>
            <person name="Istvanek J."/>
            <person name="Nedelnik J."/>
            <person name="Repkova J."/>
        </authorList>
    </citation>
    <scope>NUCLEOTIDE SEQUENCE [LARGE SCALE GENOMIC DNA]</scope>
    <source>
        <strain evidence="2">cv. 10/8</strain>
        <tissue evidence="1">Leaf</tissue>
    </source>
</reference>
<feature type="non-terminal residue" evidence="1">
    <location>
        <position position="183"/>
    </location>
</feature>
<name>A0A392NBI3_9FABA</name>
<dbReference type="AlphaFoldDB" id="A0A392NBI3"/>
<organism evidence="1 2">
    <name type="scientific">Trifolium medium</name>
    <dbReference type="NCBI Taxonomy" id="97028"/>
    <lineage>
        <taxon>Eukaryota</taxon>
        <taxon>Viridiplantae</taxon>
        <taxon>Streptophyta</taxon>
        <taxon>Embryophyta</taxon>
        <taxon>Tracheophyta</taxon>
        <taxon>Spermatophyta</taxon>
        <taxon>Magnoliopsida</taxon>
        <taxon>eudicotyledons</taxon>
        <taxon>Gunneridae</taxon>
        <taxon>Pentapetalae</taxon>
        <taxon>rosids</taxon>
        <taxon>fabids</taxon>
        <taxon>Fabales</taxon>
        <taxon>Fabaceae</taxon>
        <taxon>Papilionoideae</taxon>
        <taxon>50 kb inversion clade</taxon>
        <taxon>NPAAA clade</taxon>
        <taxon>Hologalegina</taxon>
        <taxon>IRL clade</taxon>
        <taxon>Trifolieae</taxon>
        <taxon>Trifolium</taxon>
    </lineage>
</organism>
<accession>A0A392NBI3</accession>
<dbReference type="EMBL" id="LXQA010033686">
    <property type="protein sequence ID" value="MCH96933.1"/>
    <property type="molecule type" value="Genomic_DNA"/>
</dbReference>
<protein>
    <submittedName>
        <fullName evidence="1">Protein WVD2-like 1-like</fullName>
    </submittedName>
</protein>
<feature type="non-terminal residue" evidence="1">
    <location>
        <position position="1"/>
    </location>
</feature>
<gene>
    <name evidence="1" type="ORF">A2U01_0017925</name>
</gene>
<evidence type="ECO:0000313" key="2">
    <source>
        <dbReference type="Proteomes" id="UP000265520"/>
    </source>
</evidence>
<comment type="caution">
    <text evidence="1">The sequence shown here is derived from an EMBL/GenBank/DDBJ whole genome shotgun (WGS) entry which is preliminary data.</text>
</comment>
<dbReference type="Proteomes" id="UP000265520">
    <property type="component" value="Unassembled WGS sequence"/>
</dbReference>
<keyword evidence="2" id="KW-1185">Reference proteome</keyword>
<evidence type="ECO:0000313" key="1">
    <source>
        <dbReference type="EMBL" id="MCH96933.1"/>
    </source>
</evidence>